<dbReference type="Gene3D" id="3.40.50.2300">
    <property type="match status" value="2"/>
</dbReference>
<dbReference type="CDD" id="cd06340">
    <property type="entry name" value="PBP1_ABC_ligand_binding-like"/>
    <property type="match status" value="1"/>
</dbReference>
<comment type="caution">
    <text evidence="5">The sequence shown here is derived from an EMBL/GenBank/DDBJ whole genome shotgun (WGS) entry which is preliminary data.</text>
</comment>
<dbReference type="PANTHER" id="PTHR47151">
    <property type="entry name" value="LEU/ILE/VAL-BINDING ABC TRANSPORTER SUBUNIT"/>
    <property type="match status" value="1"/>
</dbReference>
<evidence type="ECO:0000313" key="6">
    <source>
        <dbReference type="Proteomes" id="UP000294664"/>
    </source>
</evidence>
<evidence type="ECO:0000256" key="2">
    <source>
        <dbReference type="ARBA" id="ARBA00022729"/>
    </source>
</evidence>
<dbReference type="InterPro" id="IPR028081">
    <property type="entry name" value="Leu-bd"/>
</dbReference>
<evidence type="ECO:0000259" key="4">
    <source>
        <dbReference type="Pfam" id="PF13458"/>
    </source>
</evidence>
<proteinExistence type="inferred from homology"/>
<dbReference type="OrthoDB" id="7318060at2"/>
<sequence>MAILKNIRTLGLCATMLSTALVGAQAKEIKVGVIYDQTGPFAGGGSVNASIGTQIAIDLINERGGIEGYKIVPINVDAQSKVEVAINAAERLINDDKVDLVMGVYSSAQCVPMAAKVDNAKGFMWANVCISSAVFKDRNLSRVFRAQVHSDQYGEASCKFLAEQSKATLGIAPADLKVAIIHEDGPYGSGVAKANAEACKKAGINVVLDEGYAVSATDLSPLIAKLRRARPDVILHTGYNPDIALFLRQAKEQGLKWKALIGHGAGYANIDRIRETAGKDVDYVMDVDPVAAQLLDPKTLAPGLGDVITEVQKRFKAKTGQDYAETNVWMGFNQSWILFTDVLPRAIKTYGGIDPDSLRKAALDADIPVGGTVQGYGVKFNPPGDSMAGQNARSFPVVIQHNPGGAKVVWPAEVKTADPVMPLPKGQTFAP</sequence>
<feature type="domain" description="Leucine-binding protein" evidence="4">
    <location>
        <begin position="28"/>
        <end position="363"/>
    </location>
</feature>
<dbReference type="InterPro" id="IPR028082">
    <property type="entry name" value="Peripla_BP_I"/>
</dbReference>
<evidence type="ECO:0000313" key="5">
    <source>
        <dbReference type="EMBL" id="TCT00439.1"/>
    </source>
</evidence>
<evidence type="ECO:0000256" key="3">
    <source>
        <dbReference type="SAM" id="SignalP"/>
    </source>
</evidence>
<comment type="similarity">
    <text evidence="1">Belongs to the leucine-binding protein family.</text>
</comment>
<dbReference type="RefSeq" id="WP_132036156.1">
    <property type="nucleotide sequence ID" value="NZ_SMAI01000027.1"/>
</dbReference>
<feature type="chain" id="PRO_5020742498" evidence="3">
    <location>
        <begin position="25"/>
        <end position="431"/>
    </location>
</feature>
<evidence type="ECO:0000256" key="1">
    <source>
        <dbReference type="ARBA" id="ARBA00010062"/>
    </source>
</evidence>
<keyword evidence="2 3" id="KW-0732">Signal</keyword>
<keyword evidence="6" id="KW-1185">Reference proteome</keyword>
<organism evidence="5 6">
    <name type="scientific">Aquabacter spiritensis</name>
    <dbReference type="NCBI Taxonomy" id="933073"/>
    <lineage>
        <taxon>Bacteria</taxon>
        <taxon>Pseudomonadati</taxon>
        <taxon>Pseudomonadota</taxon>
        <taxon>Alphaproteobacteria</taxon>
        <taxon>Hyphomicrobiales</taxon>
        <taxon>Xanthobacteraceae</taxon>
        <taxon>Aquabacter</taxon>
    </lineage>
</organism>
<dbReference type="Pfam" id="PF13458">
    <property type="entry name" value="Peripla_BP_6"/>
    <property type="match status" value="1"/>
</dbReference>
<dbReference type="Proteomes" id="UP000294664">
    <property type="component" value="Unassembled WGS sequence"/>
</dbReference>
<protein>
    <submittedName>
        <fullName evidence="5">Amino acid/amide ABC transporter substrate-binding protein (HAAT family)</fullName>
    </submittedName>
</protein>
<reference evidence="5 6" key="1">
    <citation type="submission" date="2019-03" db="EMBL/GenBank/DDBJ databases">
        <title>Genomic Encyclopedia of Type Strains, Phase IV (KMG-IV): sequencing the most valuable type-strain genomes for metagenomic binning, comparative biology and taxonomic classification.</title>
        <authorList>
            <person name="Goeker M."/>
        </authorList>
    </citation>
    <scope>NUCLEOTIDE SEQUENCE [LARGE SCALE GENOMIC DNA]</scope>
    <source>
        <strain evidence="5 6">DSM 9035</strain>
    </source>
</reference>
<dbReference type="EMBL" id="SMAI01000027">
    <property type="protein sequence ID" value="TCT00439.1"/>
    <property type="molecule type" value="Genomic_DNA"/>
</dbReference>
<dbReference type="AlphaFoldDB" id="A0A4R3LLM7"/>
<accession>A0A4R3LLM7</accession>
<gene>
    <name evidence="5" type="ORF">EDC64_12711</name>
</gene>
<name>A0A4R3LLM7_9HYPH</name>
<dbReference type="SUPFAM" id="SSF53822">
    <property type="entry name" value="Periplasmic binding protein-like I"/>
    <property type="match status" value="1"/>
</dbReference>
<feature type="signal peptide" evidence="3">
    <location>
        <begin position="1"/>
        <end position="24"/>
    </location>
</feature>
<dbReference type="PANTHER" id="PTHR47151:SF2">
    <property type="entry name" value="AMINO ACID BINDING PROTEIN"/>
    <property type="match status" value="1"/>
</dbReference>